<reference evidence="2" key="1">
    <citation type="submission" date="2020-10" db="EMBL/GenBank/DDBJ databases">
        <authorList>
            <person name="Kikuchi T."/>
        </authorList>
    </citation>
    <scope>NUCLEOTIDE SEQUENCE</scope>
    <source>
        <strain evidence="2">NKZ352</strain>
    </source>
</reference>
<dbReference type="Proteomes" id="UP000835052">
    <property type="component" value="Unassembled WGS sequence"/>
</dbReference>
<keyword evidence="3" id="KW-1185">Reference proteome</keyword>
<evidence type="ECO:0000313" key="2">
    <source>
        <dbReference type="EMBL" id="CAD6188778.1"/>
    </source>
</evidence>
<dbReference type="EMBL" id="CAJGYM010000009">
    <property type="protein sequence ID" value="CAD6188778.1"/>
    <property type="molecule type" value="Genomic_DNA"/>
</dbReference>
<evidence type="ECO:0000313" key="3">
    <source>
        <dbReference type="Proteomes" id="UP000835052"/>
    </source>
</evidence>
<protein>
    <submittedName>
        <fullName evidence="2">Uncharacterized protein</fullName>
    </submittedName>
</protein>
<sequence>MKLRWEISERRLTSQSKVEYDFDSFIVSRTGLQPEKSNNVIPCRQDLTAAHKKARWVSSASAKVCLSCTASQEVTFEQAAVFWCERLSFSARPQITTALFFSSTCEQRLCLCPFSSHDKRMVKRNFSATSKTAEKREEITVAGNEEEKEPCQENNPSTPPKGHISEDNDVVYLKTVYHTAAQNGPLPHAGDCEPYKKRRRDFKENPQLDASYPWETTVAESNPSAVTCSYDADTQHPRSSLNFSDNAKYAVYAPPPFGFPYPHFFYQCYFWNMIYRCATTITVVKIEEVDAGDYIGLDENQEGPEPLVELMD</sequence>
<gene>
    <name evidence="2" type="ORF">CAUJ_LOCUS4697</name>
</gene>
<evidence type="ECO:0000256" key="1">
    <source>
        <dbReference type="SAM" id="MobiDB-lite"/>
    </source>
</evidence>
<comment type="caution">
    <text evidence="2">The sequence shown here is derived from an EMBL/GenBank/DDBJ whole genome shotgun (WGS) entry which is preliminary data.</text>
</comment>
<feature type="region of interest" description="Disordered" evidence="1">
    <location>
        <begin position="128"/>
        <end position="165"/>
    </location>
</feature>
<accession>A0A8S1H260</accession>
<proteinExistence type="predicted"/>
<name>A0A8S1H260_9PELO</name>
<organism evidence="2 3">
    <name type="scientific">Caenorhabditis auriculariae</name>
    <dbReference type="NCBI Taxonomy" id="2777116"/>
    <lineage>
        <taxon>Eukaryota</taxon>
        <taxon>Metazoa</taxon>
        <taxon>Ecdysozoa</taxon>
        <taxon>Nematoda</taxon>
        <taxon>Chromadorea</taxon>
        <taxon>Rhabditida</taxon>
        <taxon>Rhabditina</taxon>
        <taxon>Rhabditomorpha</taxon>
        <taxon>Rhabditoidea</taxon>
        <taxon>Rhabditidae</taxon>
        <taxon>Peloderinae</taxon>
        <taxon>Caenorhabditis</taxon>
    </lineage>
</organism>
<dbReference type="AlphaFoldDB" id="A0A8S1H260"/>